<keyword evidence="3" id="KW-0238">DNA-binding</keyword>
<proteinExistence type="inferred from homology"/>
<name>A0A8T0HTV0_CERPU</name>
<feature type="domain" description="BES1/BZR1 plant transcription factor N-terminal" evidence="6">
    <location>
        <begin position="50"/>
        <end position="160"/>
    </location>
</feature>
<feature type="compositionally biased region" description="Polar residues" evidence="5">
    <location>
        <begin position="144"/>
        <end position="165"/>
    </location>
</feature>
<evidence type="ECO:0000256" key="3">
    <source>
        <dbReference type="ARBA" id="ARBA00023125"/>
    </source>
</evidence>
<dbReference type="Proteomes" id="UP000822688">
    <property type="component" value="Chromosome V"/>
</dbReference>
<evidence type="ECO:0000256" key="1">
    <source>
        <dbReference type="ARBA" id="ARBA00005909"/>
    </source>
</evidence>
<protein>
    <recommendedName>
        <fullName evidence="6">BES1/BZR1 plant transcription factor N-terminal domain-containing protein</fullName>
    </recommendedName>
</protein>
<sequence>MQVGDPTIDQGDSNEVRKCTVRGCIKSTSGPWIVRRPPGKGQTTAPAVLRMPSARERENNKRRERRRRAIAAKIFAGLRAHGNYCLPKHADHNEVLKALCQEAGWQVEEDGTIFRKGSQPPPREVITAHNTPEGTPSYERSFKSDTSPSTSCSQAGQTSDEPTCTARSCGEVRQLGMISADPQCEENGQRSDVVNNFPSMLPHPFTGQRKTMYPNAKDPTSRIGRRSVASFLQPEQTVSLHLNNLNELPVPASSGAEGADVCTVPAVKNEWGTTPGTSRARFSGGQIVGKTLMSVASEKDISNGNDRLSRDPMVAEMVNCVDQDVHLVEYGRRRRLLDHHPAQLEHDQANAHLSIQRHSDPNSPLVLRGVAQEPSLKKHYTLFPEAAGVLNQTGDTQYSCLTHEMVDLTSQAYESPEGVLFLCSGPAGTTVSTGSTRLSLHPTTVMSERGGASSSAQRHRKVAGEGKLMKEIADDLTLTLCTSARQTHLTAESDRVTLSIM</sequence>
<evidence type="ECO:0000313" key="8">
    <source>
        <dbReference type="Proteomes" id="UP000822688"/>
    </source>
</evidence>
<keyword evidence="4" id="KW-0804">Transcription</keyword>
<evidence type="ECO:0000313" key="7">
    <source>
        <dbReference type="EMBL" id="KAG0574276.1"/>
    </source>
</evidence>
<dbReference type="GO" id="GO:0003677">
    <property type="term" value="F:DNA binding"/>
    <property type="evidence" value="ECO:0007669"/>
    <property type="project" value="UniProtKB-KW"/>
</dbReference>
<evidence type="ECO:0000256" key="5">
    <source>
        <dbReference type="SAM" id="MobiDB-lite"/>
    </source>
</evidence>
<dbReference type="AlphaFoldDB" id="A0A8T0HTV0"/>
<comment type="similarity">
    <text evidence="1">Belongs to the BZR/LAT61 family.</text>
</comment>
<reference evidence="7" key="1">
    <citation type="submission" date="2020-06" db="EMBL/GenBank/DDBJ databases">
        <title>WGS assembly of Ceratodon purpureus strain R40.</title>
        <authorList>
            <person name="Carey S.B."/>
            <person name="Jenkins J."/>
            <person name="Shu S."/>
            <person name="Lovell J.T."/>
            <person name="Sreedasyam A."/>
            <person name="Maumus F."/>
            <person name="Tiley G.P."/>
            <person name="Fernandez-Pozo N."/>
            <person name="Barry K."/>
            <person name="Chen C."/>
            <person name="Wang M."/>
            <person name="Lipzen A."/>
            <person name="Daum C."/>
            <person name="Saski C.A."/>
            <person name="Payton A.C."/>
            <person name="Mcbreen J.C."/>
            <person name="Conrad R.E."/>
            <person name="Kollar L.M."/>
            <person name="Olsson S."/>
            <person name="Huttunen S."/>
            <person name="Landis J.B."/>
            <person name="Wickett N.J."/>
            <person name="Johnson M.G."/>
            <person name="Rensing S.A."/>
            <person name="Grimwood J."/>
            <person name="Schmutz J."/>
            <person name="Mcdaniel S.F."/>
        </authorList>
    </citation>
    <scope>NUCLEOTIDE SEQUENCE</scope>
    <source>
        <strain evidence="7">R40</strain>
    </source>
</reference>
<dbReference type="GO" id="GO:0009742">
    <property type="term" value="P:brassinosteroid mediated signaling pathway"/>
    <property type="evidence" value="ECO:0007669"/>
    <property type="project" value="InterPro"/>
</dbReference>
<organism evidence="7 8">
    <name type="scientific">Ceratodon purpureus</name>
    <name type="common">Fire moss</name>
    <name type="synonym">Dicranum purpureum</name>
    <dbReference type="NCBI Taxonomy" id="3225"/>
    <lineage>
        <taxon>Eukaryota</taxon>
        <taxon>Viridiplantae</taxon>
        <taxon>Streptophyta</taxon>
        <taxon>Embryophyta</taxon>
        <taxon>Bryophyta</taxon>
        <taxon>Bryophytina</taxon>
        <taxon>Bryopsida</taxon>
        <taxon>Dicranidae</taxon>
        <taxon>Pseudoditrichales</taxon>
        <taxon>Ditrichaceae</taxon>
        <taxon>Ceratodon</taxon>
    </lineage>
</organism>
<evidence type="ECO:0000259" key="6">
    <source>
        <dbReference type="Pfam" id="PF05687"/>
    </source>
</evidence>
<dbReference type="PANTHER" id="PTHR31506">
    <property type="entry name" value="BES1/BZR1 HOMOLOG PROTEIN 3-RELATED"/>
    <property type="match status" value="1"/>
</dbReference>
<dbReference type="InterPro" id="IPR008540">
    <property type="entry name" value="BES1_N"/>
</dbReference>
<dbReference type="EMBL" id="CM026426">
    <property type="protein sequence ID" value="KAG0574276.1"/>
    <property type="molecule type" value="Genomic_DNA"/>
</dbReference>
<accession>A0A8T0HTV0</accession>
<dbReference type="Pfam" id="PF05687">
    <property type="entry name" value="BES1_N"/>
    <property type="match status" value="1"/>
</dbReference>
<keyword evidence="8" id="KW-1185">Reference proteome</keyword>
<evidence type="ECO:0000256" key="2">
    <source>
        <dbReference type="ARBA" id="ARBA00023015"/>
    </source>
</evidence>
<dbReference type="GO" id="GO:0006351">
    <property type="term" value="P:DNA-templated transcription"/>
    <property type="evidence" value="ECO:0007669"/>
    <property type="project" value="InterPro"/>
</dbReference>
<dbReference type="PANTHER" id="PTHR31506:SF21">
    <property type="entry name" value="PROTEIN BZR1 HOMOLOG"/>
    <property type="match status" value="1"/>
</dbReference>
<comment type="caution">
    <text evidence="7">The sequence shown here is derived from an EMBL/GenBank/DDBJ whole genome shotgun (WGS) entry which is preliminary data.</text>
</comment>
<evidence type="ECO:0000256" key="4">
    <source>
        <dbReference type="ARBA" id="ARBA00023163"/>
    </source>
</evidence>
<keyword evidence="2" id="KW-0805">Transcription regulation</keyword>
<dbReference type="InterPro" id="IPR033264">
    <property type="entry name" value="BZR"/>
</dbReference>
<gene>
    <name evidence="7" type="ORF">KC19_VG249700</name>
</gene>
<dbReference type="GO" id="GO:0003700">
    <property type="term" value="F:DNA-binding transcription factor activity"/>
    <property type="evidence" value="ECO:0007669"/>
    <property type="project" value="InterPro"/>
</dbReference>
<feature type="region of interest" description="Disordered" evidence="5">
    <location>
        <begin position="114"/>
        <end position="165"/>
    </location>
</feature>